<evidence type="ECO:0000256" key="6">
    <source>
        <dbReference type="ARBA" id="ARBA00023033"/>
    </source>
</evidence>
<evidence type="ECO:0000256" key="4">
    <source>
        <dbReference type="ARBA" id="ARBA00023002"/>
    </source>
</evidence>
<evidence type="ECO:0000313" key="9">
    <source>
        <dbReference type="EMBL" id="TWP51883.1"/>
    </source>
</evidence>
<dbReference type="PRINTS" id="PR00385">
    <property type="entry name" value="P450"/>
</dbReference>
<sequence length="429" mass="47595">MSPKLKNAALLVLGRMMLRGYAMMGDPYAKVVTKSPFRDPHPGYESIRAQGDMVWSRLGGWVTTSREISDSVLRDQRFGVTPASEITPFDSTLYGRDGRVLVNPVEDSFLLRNPPDHGRLRKLVQPFFTPRALRERKPMIDKIVDEYADALPERFDAVDDFAVRVPIQVILELLGVPDADQDVLARWGSAIVATLDGIRTMKEMRELNAALAEFEDFLDDLVEQRRRTPGLDVVSHLVMNDDLARDDLIATTELLLVAGFETTVNLIGNGIMAVMANPETREPLIEDPAYAELFVEEVLRLDPPVHYTVRFAREPLEAHGVSLKPGMPVILLLAAANRDPDTFADPLRFDPTRSNVREHLAFSAGIHYCIGAGLARLEAAAALHGLFRKFPDLKVAGPVKRRSSRLLRGAIHLPVSGTPSKSSLAVKKP</sequence>
<dbReference type="GO" id="GO:0008395">
    <property type="term" value="F:steroid hydroxylase activity"/>
    <property type="evidence" value="ECO:0007669"/>
    <property type="project" value="TreeGrafter"/>
</dbReference>
<accession>A0A563EW52</accession>
<dbReference type="GO" id="GO:0006707">
    <property type="term" value="P:cholesterol catabolic process"/>
    <property type="evidence" value="ECO:0007669"/>
    <property type="project" value="TreeGrafter"/>
</dbReference>
<dbReference type="GO" id="GO:0020037">
    <property type="term" value="F:heme binding"/>
    <property type="evidence" value="ECO:0007669"/>
    <property type="project" value="InterPro"/>
</dbReference>
<evidence type="ECO:0000256" key="2">
    <source>
        <dbReference type="ARBA" id="ARBA00022617"/>
    </source>
</evidence>
<dbReference type="PROSITE" id="PS00086">
    <property type="entry name" value="CYTOCHROME_P450"/>
    <property type="match status" value="1"/>
</dbReference>
<comment type="similarity">
    <text evidence="1 7">Belongs to the cytochrome P450 family.</text>
</comment>
<evidence type="ECO:0000256" key="3">
    <source>
        <dbReference type="ARBA" id="ARBA00022723"/>
    </source>
</evidence>
<dbReference type="Gene3D" id="1.10.630.10">
    <property type="entry name" value="Cytochrome P450"/>
    <property type="match status" value="1"/>
</dbReference>
<dbReference type="PANTHER" id="PTHR46696:SF4">
    <property type="entry name" value="BIOTIN BIOSYNTHESIS CYTOCHROME P450"/>
    <property type="match status" value="1"/>
</dbReference>
<dbReference type="Proteomes" id="UP000316639">
    <property type="component" value="Unassembled WGS sequence"/>
</dbReference>
<evidence type="ECO:0000256" key="7">
    <source>
        <dbReference type="RuleBase" id="RU000461"/>
    </source>
</evidence>
<keyword evidence="10" id="KW-1185">Reference proteome</keyword>
<dbReference type="InterPro" id="IPR001128">
    <property type="entry name" value="Cyt_P450"/>
</dbReference>
<keyword evidence="8" id="KW-0732">Signal</keyword>
<dbReference type="AlphaFoldDB" id="A0A563EW52"/>
<dbReference type="GO" id="GO:0036199">
    <property type="term" value="F:cholest-4-en-3-one 26-monooxygenase activity"/>
    <property type="evidence" value="ECO:0007669"/>
    <property type="project" value="TreeGrafter"/>
</dbReference>
<dbReference type="EMBL" id="VOBR01000007">
    <property type="protein sequence ID" value="TWP51883.1"/>
    <property type="molecule type" value="Genomic_DNA"/>
</dbReference>
<evidence type="ECO:0000256" key="1">
    <source>
        <dbReference type="ARBA" id="ARBA00010617"/>
    </source>
</evidence>
<dbReference type="PRINTS" id="PR00359">
    <property type="entry name" value="BP450"/>
</dbReference>
<organism evidence="9 10">
    <name type="scientific">Lentzea tibetensis</name>
    <dbReference type="NCBI Taxonomy" id="2591470"/>
    <lineage>
        <taxon>Bacteria</taxon>
        <taxon>Bacillati</taxon>
        <taxon>Actinomycetota</taxon>
        <taxon>Actinomycetes</taxon>
        <taxon>Pseudonocardiales</taxon>
        <taxon>Pseudonocardiaceae</taxon>
        <taxon>Lentzea</taxon>
    </lineage>
</organism>
<feature type="signal peptide" evidence="8">
    <location>
        <begin position="1"/>
        <end position="24"/>
    </location>
</feature>
<dbReference type="SUPFAM" id="SSF48264">
    <property type="entry name" value="Cytochrome P450"/>
    <property type="match status" value="1"/>
</dbReference>
<keyword evidence="5 7" id="KW-0408">Iron</keyword>
<dbReference type="RefSeq" id="WP_146351753.1">
    <property type="nucleotide sequence ID" value="NZ_VOBR01000007.1"/>
</dbReference>
<dbReference type="CDD" id="cd20625">
    <property type="entry name" value="CYP164-like"/>
    <property type="match status" value="1"/>
</dbReference>
<keyword evidence="2 7" id="KW-0349">Heme</keyword>
<dbReference type="PANTHER" id="PTHR46696">
    <property type="entry name" value="P450, PUTATIVE (EUROFUNG)-RELATED"/>
    <property type="match status" value="1"/>
</dbReference>
<dbReference type="OrthoDB" id="4156795at2"/>
<comment type="caution">
    <text evidence="9">The sequence shown here is derived from an EMBL/GenBank/DDBJ whole genome shotgun (WGS) entry which is preliminary data.</text>
</comment>
<dbReference type="Pfam" id="PF00067">
    <property type="entry name" value="p450"/>
    <property type="match status" value="1"/>
</dbReference>
<dbReference type="InterPro" id="IPR017972">
    <property type="entry name" value="Cyt_P450_CS"/>
</dbReference>
<evidence type="ECO:0000256" key="8">
    <source>
        <dbReference type="SAM" id="SignalP"/>
    </source>
</evidence>
<dbReference type="InterPro" id="IPR002397">
    <property type="entry name" value="Cyt_P450_B"/>
</dbReference>
<keyword evidence="4 7" id="KW-0560">Oxidoreductase</keyword>
<dbReference type="GO" id="GO:0005506">
    <property type="term" value="F:iron ion binding"/>
    <property type="evidence" value="ECO:0007669"/>
    <property type="project" value="InterPro"/>
</dbReference>
<name>A0A563EW52_9PSEU</name>
<gene>
    <name evidence="9" type="ORF">FKR81_13620</name>
</gene>
<evidence type="ECO:0000256" key="5">
    <source>
        <dbReference type="ARBA" id="ARBA00023004"/>
    </source>
</evidence>
<proteinExistence type="inferred from homology"/>
<evidence type="ECO:0000313" key="10">
    <source>
        <dbReference type="Proteomes" id="UP000316639"/>
    </source>
</evidence>
<protein>
    <submittedName>
        <fullName evidence="9">Cytochrome P450</fullName>
    </submittedName>
</protein>
<keyword evidence="6 7" id="KW-0503">Monooxygenase</keyword>
<keyword evidence="3 7" id="KW-0479">Metal-binding</keyword>
<dbReference type="InterPro" id="IPR036396">
    <property type="entry name" value="Cyt_P450_sf"/>
</dbReference>
<reference evidence="9 10" key="1">
    <citation type="submission" date="2019-07" db="EMBL/GenBank/DDBJ databases">
        <title>Lentzea xizangensis sp. nov., isolated from Qinghai-Tibetan Plateau Soils.</title>
        <authorList>
            <person name="Huang J."/>
        </authorList>
    </citation>
    <scope>NUCLEOTIDE SEQUENCE [LARGE SCALE GENOMIC DNA]</scope>
    <source>
        <strain evidence="9 10">FXJ1.1311</strain>
    </source>
</reference>
<feature type="chain" id="PRO_5039410672" evidence="8">
    <location>
        <begin position="25"/>
        <end position="429"/>
    </location>
</feature>
<dbReference type="FunFam" id="1.10.630.10:FF:000018">
    <property type="entry name" value="Cytochrome P450 monooxygenase"/>
    <property type="match status" value="1"/>
</dbReference>